<feature type="domain" description="F-box" evidence="2">
    <location>
        <begin position="446"/>
        <end position="492"/>
    </location>
</feature>
<sequence>MTATILKMTNHLITTKTAHTVVTKPMRIQKLLRKLEWTEGAKKSLRSPETSPNTDKPMNCSHRERRERFARTKSEGSIKLRVTFSRAIEADDDLSDASPELSRRRAIHEGAGLGGESFATRYERRHGRYQRWASDNTTSPQAAPRECEENIPRGTANVDHPDFRAGTSSGAIPKRKSYRSYDSTSSDENDFRRRRVAAKSSSPDSAIGESLPNTQTVSRDRSPSLTDHDKPDHSDCEDGIIAGKSVRSLECESNEGDLRLRVETKTSKPILAGDPTRKAREDNDELQYRNRKNSARDPNTSCSAAMHLSSSEEDVATCRGAADDIESIIEKIIAEEEHGRLSSIDSSLVNRMGEMLGPDACKYEREMEELQESIDDCNRETSFSLEMSRRENEMSISAPLTGFDDQRHSATLMSYSSSYPPRKTSYQGGQENASDEDEDEEAEDQLSSWANLPMILMEDVLTLLTPKERHLASQVCRQWYDLFYSPRVWETFILLERTLTKKRFNLYKGYQRELCPGKTQICFRRVGSFFKRIVVTPITDYFNLYEFLRILASFLQSREDQGEPAMPLLHTFDFTFACATRADGGVIIHGTGGQILEMIKELLTRMKDSLRHLKLNQLLLESSEVPSLFNALVHCFCDCLHSLEMLNVTKVPLPLEELASFRNLIKLVMSPQNLNDESILMLSGINLLQLHLLQDPYTCVCDPVSSEAWKLAREVAPWLRVYLEVAGNTKAQLLIQPRAPVHGIFLRSSHGSLTHGLIMAVVENYGQTLRYFVQERLPRTHGPRGFEHRCDSALLFLVRRCPRLHTLVIRERISTATLLLLATEGKGLKTLLVRHNALIKKCDWPQRGEFPVEFYKWLKRSSLDYQMCTDEISATLRRRWRPMSDRQFMHLKIIPRLEMF</sequence>
<dbReference type="InterPro" id="IPR032675">
    <property type="entry name" value="LRR_dom_sf"/>
</dbReference>
<feature type="compositionally biased region" description="Polar residues" evidence="1">
    <location>
        <begin position="414"/>
        <end position="432"/>
    </location>
</feature>
<comment type="caution">
    <text evidence="3">The sequence shown here is derived from an EMBL/GenBank/DDBJ whole genome shotgun (WGS) entry which is preliminary data.</text>
</comment>
<evidence type="ECO:0000256" key="1">
    <source>
        <dbReference type="SAM" id="MobiDB-lite"/>
    </source>
</evidence>
<dbReference type="PANTHER" id="PTHR20872">
    <property type="match status" value="1"/>
</dbReference>
<evidence type="ECO:0000313" key="4">
    <source>
        <dbReference type="Proteomes" id="UP000271974"/>
    </source>
</evidence>
<dbReference type="SUPFAM" id="SSF81383">
    <property type="entry name" value="F-box domain"/>
    <property type="match status" value="1"/>
</dbReference>
<dbReference type="SUPFAM" id="SSF52047">
    <property type="entry name" value="RNI-like"/>
    <property type="match status" value="1"/>
</dbReference>
<proteinExistence type="predicted"/>
<dbReference type="Pfam" id="PF12937">
    <property type="entry name" value="F-box-like"/>
    <property type="match status" value="1"/>
</dbReference>
<dbReference type="Gene3D" id="1.20.1280.50">
    <property type="match status" value="1"/>
</dbReference>
<organism evidence="3 4">
    <name type="scientific">Elysia chlorotica</name>
    <name type="common">Eastern emerald elysia</name>
    <name type="synonym">Sea slug</name>
    <dbReference type="NCBI Taxonomy" id="188477"/>
    <lineage>
        <taxon>Eukaryota</taxon>
        <taxon>Metazoa</taxon>
        <taxon>Spiralia</taxon>
        <taxon>Lophotrochozoa</taxon>
        <taxon>Mollusca</taxon>
        <taxon>Gastropoda</taxon>
        <taxon>Heterobranchia</taxon>
        <taxon>Euthyneura</taxon>
        <taxon>Panpulmonata</taxon>
        <taxon>Sacoglossa</taxon>
        <taxon>Placobranchoidea</taxon>
        <taxon>Plakobranchidae</taxon>
        <taxon>Elysia</taxon>
    </lineage>
</organism>
<dbReference type="OrthoDB" id="9974792at2759"/>
<dbReference type="InterPro" id="IPR036047">
    <property type="entry name" value="F-box-like_dom_sf"/>
</dbReference>
<protein>
    <recommendedName>
        <fullName evidence="2">F-box domain-containing protein</fullName>
    </recommendedName>
</protein>
<name>A0A3S0ZRL5_ELYCH</name>
<feature type="compositionally biased region" description="Acidic residues" evidence="1">
    <location>
        <begin position="433"/>
        <end position="444"/>
    </location>
</feature>
<dbReference type="Gene3D" id="3.80.10.10">
    <property type="entry name" value="Ribonuclease Inhibitor"/>
    <property type="match status" value="1"/>
</dbReference>
<dbReference type="Proteomes" id="UP000271974">
    <property type="component" value="Unassembled WGS sequence"/>
</dbReference>
<feature type="compositionally biased region" description="Polar residues" evidence="1">
    <location>
        <begin position="47"/>
        <end position="56"/>
    </location>
</feature>
<feature type="region of interest" description="Disordered" evidence="1">
    <location>
        <begin position="129"/>
        <end position="241"/>
    </location>
</feature>
<evidence type="ECO:0000313" key="3">
    <source>
        <dbReference type="EMBL" id="RUS85133.1"/>
    </source>
</evidence>
<reference evidence="3 4" key="1">
    <citation type="submission" date="2019-01" db="EMBL/GenBank/DDBJ databases">
        <title>A draft genome assembly of the solar-powered sea slug Elysia chlorotica.</title>
        <authorList>
            <person name="Cai H."/>
            <person name="Li Q."/>
            <person name="Fang X."/>
            <person name="Li J."/>
            <person name="Curtis N.E."/>
            <person name="Altenburger A."/>
            <person name="Shibata T."/>
            <person name="Feng M."/>
            <person name="Maeda T."/>
            <person name="Schwartz J.A."/>
            <person name="Shigenobu S."/>
            <person name="Lundholm N."/>
            <person name="Nishiyama T."/>
            <person name="Yang H."/>
            <person name="Hasebe M."/>
            <person name="Li S."/>
            <person name="Pierce S.K."/>
            <person name="Wang J."/>
        </authorList>
    </citation>
    <scope>NUCLEOTIDE SEQUENCE [LARGE SCALE GENOMIC DNA]</scope>
    <source>
        <strain evidence="3">EC2010</strain>
        <tissue evidence="3">Whole organism of an adult</tissue>
    </source>
</reference>
<feature type="region of interest" description="Disordered" evidence="1">
    <location>
        <begin position="414"/>
        <end position="444"/>
    </location>
</feature>
<dbReference type="PROSITE" id="PS50181">
    <property type="entry name" value="FBOX"/>
    <property type="match status" value="1"/>
</dbReference>
<keyword evidence="4" id="KW-1185">Reference proteome</keyword>
<dbReference type="AlphaFoldDB" id="A0A3S0ZRL5"/>
<dbReference type="SMART" id="SM00256">
    <property type="entry name" value="FBOX"/>
    <property type="match status" value="1"/>
</dbReference>
<evidence type="ECO:0000259" key="2">
    <source>
        <dbReference type="PROSITE" id="PS50181"/>
    </source>
</evidence>
<dbReference type="STRING" id="188477.A0A3S0ZRL5"/>
<feature type="compositionally biased region" description="Basic and acidic residues" evidence="1">
    <location>
        <begin position="218"/>
        <end position="236"/>
    </location>
</feature>
<accession>A0A3S0ZRL5</accession>
<feature type="region of interest" description="Disordered" evidence="1">
    <location>
        <begin position="39"/>
        <end position="66"/>
    </location>
</feature>
<dbReference type="EMBL" id="RQTK01000180">
    <property type="protein sequence ID" value="RUS85133.1"/>
    <property type="molecule type" value="Genomic_DNA"/>
</dbReference>
<dbReference type="InterPro" id="IPR001810">
    <property type="entry name" value="F-box_dom"/>
</dbReference>
<gene>
    <name evidence="3" type="ORF">EGW08_007097</name>
</gene>
<dbReference type="PANTHER" id="PTHR20872:SF1">
    <property type="entry name" value="F-BOX DOMAIN-CONTAINING PROTEIN"/>
    <property type="match status" value="1"/>
</dbReference>